<keyword evidence="5" id="KW-0539">Nucleus</keyword>
<evidence type="ECO:0000313" key="7">
    <source>
        <dbReference type="EMBL" id="GKV23715.1"/>
    </source>
</evidence>
<evidence type="ECO:0000256" key="4">
    <source>
        <dbReference type="ARBA" id="ARBA00023163"/>
    </source>
</evidence>
<keyword evidence="8" id="KW-1185">Reference proteome</keyword>
<reference evidence="7 8" key="1">
    <citation type="journal article" date="2021" name="Commun. Biol.">
        <title>The genome of Shorea leprosula (Dipterocarpaceae) highlights the ecological relevance of drought in aseasonal tropical rainforests.</title>
        <authorList>
            <person name="Ng K.K.S."/>
            <person name="Kobayashi M.J."/>
            <person name="Fawcett J.A."/>
            <person name="Hatakeyama M."/>
            <person name="Paape T."/>
            <person name="Ng C.H."/>
            <person name="Ang C.C."/>
            <person name="Tnah L.H."/>
            <person name="Lee C.T."/>
            <person name="Nishiyama T."/>
            <person name="Sese J."/>
            <person name="O'Brien M.J."/>
            <person name="Copetti D."/>
            <person name="Mohd Noor M.I."/>
            <person name="Ong R.C."/>
            <person name="Putra M."/>
            <person name="Sireger I.Z."/>
            <person name="Indrioko S."/>
            <person name="Kosugi Y."/>
            <person name="Izuno A."/>
            <person name="Isagi Y."/>
            <person name="Lee S.L."/>
            <person name="Shimizu K.K."/>
        </authorList>
    </citation>
    <scope>NUCLEOTIDE SEQUENCE [LARGE SCALE GENOMIC DNA]</scope>
    <source>
        <strain evidence="7">214</strain>
    </source>
</reference>
<feature type="region of interest" description="Disordered" evidence="6">
    <location>
        <begin position="86"/>
        <end position="105"/>
    </location>
</feature>
<proteinExistence type="predicted"/>
<dbReference type="EMBL" id="BPVZ01000064">
    <property type="protein sequence ID" value="GKV23715.1"/>
    <property type="molecule type" value="Genomic_DNA"/>
</dbReference>
<evidence type="ECO:0000256" key="3">
    <source>
        <dbReference type="ARBA" id="ARBA00023125"/>
    </source>
</evidence>
<gene>
    <name evidence="7" type="ORF">SLEP1_g33414</name>
</gene>
<feature type="compositionally biased region" description="Basic and acidic residues" evidence="6">
    <location>
        <begin position="86"/>
        <end position="95"/>
    </location>
</feature>
<evidence type="ECO:0008006" key="9">
    <source>
        <dbReference type="Google" id="ProtNLM"/>
    </source>
</evidence>
<keyword evidence="2" id="KW-0805">Transcription regulation</keyword>
<organism evidence="7 8">
    <name type="scientific">Rubroshorea leprosula</name>
    <dbReference type="NCBI Taxonomy" id="152421"/>
    <lineage>
        <taxon>Eukaryota</taxon>
        <taxon>Viridiplantae</taxon>
        <taxon>Streptophyta</taxon>
        <taxon>Embryophyta</taxon>
        <taxon>Tracheophyta</taxon>
        <taxon>Spermatophyta</taxon>
        <taxon>Magnoliopsida</taxon>
        <taxon>eudicotyledons</taxon>
        <taxon>Gunneridae</taxon>
        <taxon>Pentapetalae</taxon>
        <taxon>rosids</taxon>
        <taxon>malvids</taxon>
        <taxon>Malvales</taxon>
        <taxon>Dipterocarpaceae</taxon>
        <taxon>Rubroshorea</taxon>
    </lineage>
</organism>
<dbReference type="InterPro" id="IPR015300">
    <property type="entry name" value="DNA-bd_pseudobarrel_sf"/>
</dbReference>
<dbReference type="Proteomes" id="UP001054252">
    <property type="component" value="Unassembled WGS sequence"/>
</dbReference>
<dbReference type="AlphaFoldDB" id="A0AAV5KGI2"/>
<name>A0AAV5KGI2_9ROSI</name>
<evidence type="ECO:0000313" key="8">
    <source>
        <dbReference type="Proteomes" id="UP001054252"/>
    </source>
</evidence>
<dbReference type="GO" id="GO:0003677">
    <property type="term" value="F:DNA binding"/>
    <property type="evidence" value="ECO:0007669"/>
    <property type="project" value="UniProtKB-KW"/>
</dbReference>
<evidence type="ECO:0000256" key="5">
    <source>
        <dbReference type="ARBA" id="ARBA00023242"/>
    </source>
</evidence>
<accession>A0AAV5KGI2</accession>
<protein>
    <recommendedName>
        <fullName evidence="9">TF-B3 domain-containing protein</fullName>
    </recommendedName>
</protein>
<keyword evidence="4" id="KW-0804">Transcription</keyword>
<comment type="subcellular location">
    <subcellularLocation>
        <location evidence="1">Nucleus</location>
    </subcellularLocation>
</comment>
<keyword evidence="3" id="KW-0238">DNA-binding</keyword>
<evidence type="ECO:0000256" key="1">
    <source>
        <dbReference type="ARBA" id="ARBA00004123"/>
    </source>
</evidence>
<sequence length="105" mass="12124">MDEIFRKTVDNPADKKILKLSGDNSEQLPTNEFYASDNKSNKTWKCRREQRSSTDLYYLDVKGWGDFRKTLGIEFGSTIVLKKDNSGHPEADPFKPKATPYKFEV</sequence>
<dbReference type="SUPFAM" id="SSF101936">
    <property type="entry name" value="DNA-binding pseudobarrel domain"/>
    <property type="match status" value="1"/>
</dbReference>
<dbReference type="GO" id="GO:0005634">
    <property type="term" value="C:nucleus"/>
    <property type="evidence" value="ECO:0007669"/>
    <property type="project" value="UniProtKB-SubCell"/>
</dbReference>
<evidence type="ECO:0000256" key="2">
    <source>
        <dbReference type="ARBA" id="ARBA00023015"/>
    </source>
</evidence>
<evidence type="ECO:0000256" key="6">
    <source>
        <dbReference type="SAM" id="MobiDB-lite"/>
    </source>
</evidence>
<comment type="caution">
    <text evidence="7">The sequence shown here is derived from an EMBL/GenBank/DDBJ whole genome shotgun (WGS) entry which is preliminary data.</text>
</comment>